<dbReference type="OrthoDB" id="8481837at2"/>
<gene>
    <name evidence="1" type="ordered locus">PHZ_c0082</name>
</gene>
<dbReference type="RefSeq" id="WP_012520644.1">
    <property type="nucleotide sequence ID" value="NC_011144.1"/>
</dbReference>
<proteinExistence type="predicted"/>
<evidence type="ECO:0000313" key="1">
    <source>
        <dbReference type="EMBL" id="ACG76496.1"/>
    </source>
</evidence>
<sequence>MDGFSVHFEVFVRKTPGAPWTLEMATENRTAAMQAAEDMFKEGRCAAAKVTKETLDEDTREFQSVAILKLGAPEAARKPKPQVDVQPLCVTPQDLYTIHARERIGRLLEGWLERNNATPFELLHRPDLVEKLEASGIDLQHAIQKLAVPEAQARGMTVHELMRVFHQLVDRAVDRLMGDHRRGALPDVDREGFAAAAERLAKEPERVYLLGAGVAASIAPANNWSEKVLRLLDLADAAPKGHAARALALSVLEQPLAEILESKPGLGDLLGKGLDLGSGLAAVTRLAAYESVESLIRVERSVAKVMPELAPPAQRLAKWLSTEDFADVRTALGKRILRELNGPRRLKPGDAEAEIDVLRALAMSLTAASGKLLPLEDVQAAFSARSRMLITGDFVEAYLGQGKTSREEVEALIWLTENVIGAANKRQAGRWLKAVVQSLRFEKEMRQDGADSPAVRLAQLAALQRAVARCGLVEEDFVPIQTRLGELGGQVEAEARLVASIVKANASAVQRLTLLLKLASGETAPLGPAAGRAKVEALKLARHDDIRIELSQTPDQVDSMRELIQQAGLAA</sequence>
<evidence type="ECO:0000313" key="2">
    <source>
        <dbReference type="Proteomes" id="UP000001868"/>
    </source>
</evidence>
<protein>
    <submittedName>
        <fullName evidence="1">Uncharacterized protein</fullName>
    </submittedName>
</protein>
<accession>B4RBN6</accession>
<dbReference type="eggNOG" id="ENOG502Z8CN">
    <property type="taxonomic scope" value="Bacteria"/>
</dbReference>
<dbReference type="KEGG" id="pzu:PHZ_c0082"/>
<dbReference type="AlphaFoldDB" id="B4RBN6"/>
<name>B4RBN6_PHEZH</name>
<organism evidence="1 2">
    <name type="scientific">Phenylobacterium zucineum (strain HLK1)</name>
    <dbReference type="NCBI Taxonomy" id="450851"/>
    <lineage>
        <taxon>Bacteria</taxon>
        <taxon>Pseudomonadati</taxon>
        <taxon>Pseudomonadota</taxon>
        <taxon>Alphaproteobacteria</taxon>
        <taxon>Caulobacterales</taxon>
        <taxon>Caulobacteraceae</taxon>
        <taxon>Phenylobacterium</taxon>
    </lineage>
</organism>
<dbReference type="HOGENOM" id="CLU_481297_0_0_5"/>
<dbReference type="Proteomes" id="UP000001868">
    <property type="component" value="Chromosome"/>
</dbReference>
<keyword evidence="2" id="KW-1185">Reference proteome</keyword>
<reference evidence="1 2" key="1">
    <citation type="journal article" date="2008" name="BMC Genomics">
        <title>Complete genome of Phenylobacterium zucineum - a novel facultative intracellular bacterium isolated from human erythroleukemia cell line K562.</title>
        <authorList>
            <person name="Luo Y."/>
            <person name="Xu X."/>
            <person name="Ding Z."/>
            <person name="Liu Z."/>
            <person name="Zhang B."/>
            <person name="Yan Z."/>
            <person name="Sun J."/>
            <person name="Hu S."/>
            <person name="Hu X."/>
        </authorList>
    </citation>
    <scope>NUCLEOTIDE SEQUENCE [LARGE SCALE GENOMIC DNA]</scope>
    <source>
        <strain evidence="1 2">HLK1</strain>
    </source>
</reference>
<dbReference type="EMBL" id="CP000747">
    <property type="protein sequence ID" value="ACG76496.1"/>
    <property type="molecule type" value="Genomic_DNA"/>
</dbReference>
<dbReference type="STRING" id="450851.PHZ_c0082"/>